<reference evidence="1" key="1">
    <citation type="submission" date="2013-12" db="EMBL/GenBank/DDBJ databases">
        <title>The Genome Sequence of Aphanomyces astaci APO3.</title>
        <authorList>
            <consortium name="The Broad Institute Genomics Platform"/>
            <person name="Russ C."/>
            <person name="Tyler B."/>
            <person name="van West P."/>
            <person name="Dieguez-Uribeondo J."/>
            <person name="Young S.K."/>
            <person name="Zeng Q."/>
            <person name="Gargeya S."/>
            <person name="Fitzgerald M."/>
            <person name="Abouelleil A."/>
            <person name="Alvarado L."/>
            <person name="Chapman S.B."/>
            <person name="Gainer-Dewar J."/>
            <person name="Goldberg J."/>
            <person name="Griggs A."/>
            <person name="Gujja S."/>
            <person name="Hansen M."/>
            <person name="Howarth C."/>
            <person name="Imamovic A."/>
            <person name="Ireland A."/>
            <person name="Larimer J."/>
            <person name="McCowan C."/>
            <person name="Murphy C."/>
            <person name="Pearson M."/>
            <person name="Poon T.W."/>
            <person name="Priest M."/>
            <person name="Roberts A."/>
            <person name="Saif S."/>
            <person name="Shea T."/>
            <person name="Sykes S."/>
            <person name="Wortman J."/>
            <person name="Nusbaum C."/>
            <person name="Birren B."/>
        </authorList>
    </citation>
    <scope>NUCLEOTIDE SEQUENCE [LARGE SCALE GENOMIC DNA]</scope>
    <source>
        <strain evidence="1">APO3</strain>
    </source>
</reference>
<dbReference type="AlphaFoldDB" id="W4FB50"/>
<organism evidence="1">
    <name type="scientific">Aphanomyces astaci</name>
    <name type="common">Crayfish plague agent</name>
    <dbReference type="NCBI Taxonomy" id="112090"/>
    <lineage>
        <taxon>Eukaryota</taxon>
        <taxon>Sar</taxon>
        <taxon>Stramenopiles</taxon>
        <taxon>Oomycota</taxon>
        <taxon>Saprolegniomycetes</taxon>
        <taxon>Saprolegniales</taxon>
        <taxon>Verrucalvaceae</taxon>
        <taxon>Aphanomyces</taxon>
    </lineage>
</organism>
<dbReference type="EMBL" id="KI913385">
    <property type="protein sequence ID" value="ETV64134.1"/>
    <property type="molecule type" value="Genomic_DNA"/>
</dbReference>
<protein>
    <submittedName>
        <fullName evidence="1">Uncharacterized protein</fullName>
    </submittedName>
</protein>
<accession>W4FB50</accession>
<dbReference type="RefSeq" id="XP_009846381.1">
    <property type="nucleotide sequence ID" value="XM_009848079.1"/>
</dbReference>
<dbReference type="VEuPathDB" id="FungiDB:H257_18932"/>
<name>W4FB50_APHAT</name>
<dbReference type="GeneID" id="20820928"/>
<sequence>MKKDTDALCRFLLSRRHLVMQCVPHPELNLHVELFPWTVEDVQSSLLDLKTPSQVIKCWQCSGAYVATPPSTVGGDVQLWHVLVHHVPTTAIAVVESSSCLYESSLVQQVALLQNQVLCSMPRDAHGDGWVFDVDPSDGMVLLEEQVLARDAIPAHPPTLYYSLSATLQETVQSKESTSTKGWLKFGSVGEGCTVDTSNTVACETDGQWTTALGNKSIKQGSGKYTWRIKSAPTSGKSSWG</sequence>
<dbReference type="STRING" id="112090.W4FB50"/>
<proteinExistence type="predicted"/>
<evidence type="ECO:0000313" key="1">
    <source>
        <dbReference type="EMBL" id="ETV64134.1"/>
    </source>
</evidence>
<gene>
    <name evidence="1" type="ORF">H257_18932</name>
</gene>